<protein>
    <submittedName>
        <fullName evidence="1">Uncharacterized protein</fullName>
    </submittedName>
</protein>
<name>D4L1K8_9FIRM</name>
<dbReference type="HOGENOM" id="CLU_3398245_0_0_9"/>
<proteinExistence type="predicted"/>
<sequence length="31" mass="3534">MCASCFMSGDCKNPVYRCFDQNPHFAPFCLT</sequence>
<accession>D4L1K8</accession>
<evidence type="ECO:0000313" key="1">
    <source>
        <dbReference type="EMBL" id="CBL13498.1"/>
    </source>
</evidence>
<dbReference type="AlphaFoldDB" id="D4L1K8"/>
<gene>
    <name evidence="1" type="ORF">RO1_31670</name>
</gene>
<dbReference type="KEGG" id="rix:RO1_31670"/>
<reference evidence="1 2" key="2">
    <citation type="submission" date="2010-03" db="EMBL/GenBank/DDBJ databases">
        <authorList>
            <person name="Pajon A."/>
        </authorList>
    </citation>
    <scope>NUCLEOTIDE SEQUENCE [LARGE SCALE GENOMIC DNA]</scope>
    <source>
        <strain evidence="1 2">XB6B4</strain>
    </source>
</reference>
<reference evidence="1 2" key="1">
    <citation type="submission" date="2010-03" db="EMBL/GenBank/DDBJ databases">
        <title>The genome sequence of Roseburia intestinalis XB6B4.</title>
        <authorList>
            <consortium name="metaHIT consortium -- http://www.metahit.eu/"/>
            <person name="Pajon A."/>
            <person name="Turner K."/>
            <person name="Parkhill J."/>
            <person name="Bernalier A."/>
        </authorList>
    </citation>
    <scope>NUCLEOTIDE SEQUENCE [LARGE SCALE GENOMIC DNA]</scope>
    <source>
        <strain evidence="1 2">XB6B4</strain>
    </source>
</reference>
<dbReference type="EMBL" id="FP929050">
    <property type="protein sequence ID" value="CBL13498.1"/>
    <property type="molecule type" value="Genomic_DNA"/>
</dbReference>
<organism evidence="1 2">
    <name type="scientific">Roseburia intestinalis XB6B4</name>
    <dbReference type="NCBI Taxonomy" id="718255"/>
    <lineage>
        <taxon>Bacteria</taxon>
        <taxon>Bacillati</taxon>
        <taxon>Bacillota</taxon>
        <taxon>Clostridia</taxon>
        <taxon>Lachnospirales</taxon>
        <taxon>Lachnospiraceae</taxon>
        <taxon>Roseburia</taxon>
    </lineage>
</organism>
<evidence type="ECO:0000313" key="2">
    <source>
        <dbReference type="Proteomes" id="UP000008953"/>
    </source>
</evidence>
<dbReference type="Proteomes" id="UP000008953">
    <property type="component" value="Chromosome"/>
</dbReference>